<proteinExistence type="predicted"/>
<organism evidence="1 2">
    <name type="scientific">Yersinia intermedia</name>
    <dbReference type="NCBI Taxonomy" id="631"/>
    <lineage>
        <taxon>Bacteria</taxon>
        <taxon>Pseudomonadati</taxon>
        <taxon>Pseudomonadota</taxon>
        <taxon>Gammaproteobacteria</taxon>
        <taxon>Enterobacterales</taxon>
        <taxon>Yersiniaceae</taxon>
        <taxon>Yersinia</taxon>
    </lineage>
</organism>
<gene>
    <name evidence="1" type="ORF">ERS008476_01309</name>
</gene>
<sequence length="110" mass="12956">MTKPISFVENSLDDLRQFPDDARKEAGYQLDKVQHGLEPNDWKPFTSIGFGVKEIRIRDKNGIYRVMYVARFEEAVYVLHCFQKKTETTSKKDVDLAKVRFKTLIQERNK</sequence>
<dbReference type="AlphaFoldDB" id="A0A0H5LTB3"/>
<protein>
    <submittedName>
        <fullName evidence="1">Phage-related protein</fullName>
    </submittedName>
</protein>
<accession>A0A0H5LTB3</accession>
<reference evidence="2" key="1">
    <citation type="submission" date="2015-03" db="EMBL/GenBank/DDBJ databases">
        <authorList>
            <consortium name="Pathogen Informatics"/>
        </authorList>
    </citation>
    <scope>NUCLEOTIDE SEQUENCE [LARGE SCALE GENOMIC DNA]</scope>
    <source>
        <strain evidence="2">R148</strain>
    </source>
</reference>
<dbReference type="RefSeq" id="WP_019210953.1">
    <property type="nucleotide sequence ID" value="NZ_CWJI01000002.1"/>
</dbReference>
<dbReference type="EMBL" id="CWJI01000002">
    <property type="protein sequence ID" value="CRY54388.1"/>
    <property type="molecule type" value="Genomic_DNA"/>
</dbReference>
<dbReference type="GeneID" id="61815577"/>
<dbReference type="Proteomes" id="UP000043316">
    <property type="component" value="Unassembled WGS sequence"/>
</dbReference>
<evidence type="ECO:0000313" key="2">
    <source>
        <dbReference type="Proteomes" id="UP000043316"/>
    </source>
</evidence>
<name>A0A0H5LTB3_YERIN</name>
<dbReference type="InterPro" id="IPR009241">
    <property type="entry name" value="HigB-like"/>
</dbReference>
<evidence type="ECO:0000313" key="1">
    <source>
        <dbReference type="EMBL" id="CRY54388.1"/>
    </source>
</evidence>
<dbReference type="Pfam" id="PF05973">
    <property type="entry name" value="Gp49"/>
    <property type="match status" value="1"/>
</dbReference>